<evidence type="ECO:0000259" key="5">
    <source>
        <dbReference type="PROSITE" id="PS50931"/>
    </source>
</evidence>
<dbReference type="PANTHER" id="PTHR30118:SF15">
    <property type="entry name" value="TRANSCRIPTIONAL REGULATORY PROTEIN"/>
    <property type="match status" value="1"/>
</dbReference>
<keyword evidence="3" id="KW-0238">DNA-binding</keyword>
<feature type="domain" description="HTH lysR-type" evidence="5">
    <location>
        <begin position="17"/>
        <end position="74"/>
    </location>
</feature>
<dbReference type="PROSITE" id="PS50931">
    <property type="entry name" value="HTH_LYSR"/>
    <property type="match status" value="1"/>
</dbReference>
<dbReference type="AlphaFoldDB" id="A0A846WV09"/>
<dbReference type="GO" id="GO:0003700">
    <property type="term" value="F:DNA-binding transcription factor activity"/>
    <property type="evidence" value="ECO:0007669"/>
    <property type="project" value="InterPro"/>
</dbReference>
<keyword evidence="2" id="KW-0805">Transcription regulation</keyword>
<accession>A0A846WV09</accession>
<protein>
    <submittedName>
        <fullName evidence="6">LysR family transcriptional regulator</fullName>
    </submittedName>
</protein>
<reference evidence="6 7" key="1">
    <citation type="submission" date="2020-04" db="EMBL/GenBank/DDBJ databases">
        <title>MicrobeNet Type strains.</title>
        <authorList>
            <person name="Nicholson A.C."/>
        </authorList>
    </citation>
    <scope>NUCLEOTIDE SEQUENCE [LARGE SCALE GENOMIC DNA]</scope>
    <source>
        <strain evidence="6 7">ATCC BAA-14</strain>
    </source>
</reference>
<evidence type="ECO:0000256" key="1">
    <source>
        <dbReference type="ARBA" id="ARBA00009437"/>
    </source>
</evidence>
<dbReference type="CDD" id="cd08417">
    <property type="entry name" value="PBP2_Nitroaromatics_like"/>
    <property type="match status" value="1"/>
</dbReference>
<dbReference type="PANTHER" id="PTHR30118">
    <property type="entry name" value="HTH-TYPE TRANSCRIPTIONAL REGULATOR LEUO-RELATED"/>
    <property type="match status" value="1"/>
</dbReference>
<dbReference type="Proteomes" id="UP000563898">
    <property type="component" value="Unassembled WGS sequence"/>
</dbReference>
<proteinExistence type="inferred from homology"/>
<dbReference type="InterPro" id="IPR036390">
    <property type="entry name" value="WH_DNA-bd_sf"/>
</dbReference>
<dbReference type="SUPFAM" id="SSF46785">
    <property type="entry name" value="Winged helix' DNA-binding domain"/>
    <property type="match status" value="1"/>
</dbReference>
<name>A0A846WV09_9ACTN</name>
<evidence type="ECO:0000313" key="7">
    <source>
        <dbReference type="Proteomes" id="UP000563898"/>
    </source>
</evidence>
<dbReference type="SUPFAM" id="SSF53850">
    <property type="entry name" value="Periplasmic binding protein-like II"/>
    <property type="match status" value="1"/>
</dbReference>
<gene>
    <name evidence="6" type="ORF">HGA05_23270</name>
</gene>
<organism evidence="6 7">
    <name type="scientific">Gordonia polyisoprenivorans</name>
    <dbReference type="NCBI Taxonomy" id="84595"/>
    <lineage>
        <taxon>Bacteria</taxon>
        <taxon>Bacillati</taxon>
        <taxon>Actinomycetota</taxon>
        <taxon>Actinomycetes</taxon>
        <taxon>Mycobacteriales</taxon>
        <taxon>Gordoniaceae</taxon>
        <taxon>Gordonia</taxon>
    </lineage>
</organism>
<evidence type="ECO:0000256" key="4">
    <source>
        <dbReference type="ARBA" id="ARBA00023163"/>
    </source>
</evidence>
<dbReference type="Gene3D" id="3.40.190.10">
    <property type="entry name" value="Periplasmic binding protein-like II"/>
    <property type="match status" value="2"/>
</dbReference>
<evidence type="ECO:0000313" key="6">
    <source>
        <dbReference type="EMBL" id="NKY04493.1"/>
    </source>
</evidence>
<dbReference type="Gene3D" id="1.10.10.10">
    <property type="entry name" value="Winged helix-like DNA-binding domain superfamily/Winged helix DNA-binding domain"/>
    <property type="match status" value="1"/>
</dbReference>
<dbReference type="InterPro" id="IPR005119">
    <property type="entry name" value="LysR_subst-bd"/>
</dbReference>
<evidence type="ECO:0000256" key="2">
    <source>
        <dbReference type="ARBA" id="ARBA00023015"/>
    </source>
</evidence>
<sequence>MTTPPPTVTPPRALANLDLNLLVTLDAVLQHRSVTRAADQLGVTQPAVSANLRKLRRHFADELLYRSGAHYRLTPLAADLRPRTRLALEGVERVFNSRAGFDVSDTIREFTILTSDYTTELLGEALVARLLDRAPHARVRILPTTPDQVVRAEQVLTERDVMLMPHGFVSDLPNKELYRDEWVILMDAEHPLSDADLTVEHLKTLPWVLIYHDSSASTPAARQLRMLGIEPQAQVVTEAFLTVPSLLVGSDRIALAPSLMRSGTTHPRLIRRASPIPLEPLVQAMWWHPIHDHEPEHQFLREIIVAAVDEVCGG</sequence>
<dbReference type="Pfam" id="PF03466">
    <property type="entry name" value="LysR_substrate"/>
    <property type="match status" value="1"/>
</dbReference>
<comment type="similarity">
    <text evidence="1">Belongs to the LysR transcriptional regulatory family.</text>
</comment>
<dbReference type="InterPro" id="IPR037402">
    <property type="entry name" value="YidZ_PBP2"/>
</dbReference>
<evidence type="ECO:0000256" key="3">
    <source>
        <dbReference type="ARBA" id="ARBA00023125"/>
    </source>
</evidence>
<dbReference type="InterPro" id="IPR050389">
    <property type="entry name" value="LysR-type_TF"/>
</dbReference>
<dbReference type="PRINTS" id="PR00039">
    <property type="entry name" value="HTHLYSR"/>
</dbReference>
<comment type="caution">
    <text evidence="6">The sequence shown here is derived from an EMBL/GenBank/DDBJ whole genome shotgun (WGS) entry which is preliminary data.</text>
</comment>
<dbReference type="Pfam" id="PF00126">
    <property type="entry name" value="HTH_1"/>
    <property type="match status" value="1"/>
</dbReference>
<dbReference type="InterPro" id="IPR036388">
    <property type="entry name" value="WH-like_DNA-bd_sf"/>
</dbReference>
<dbReference type="GO" id="GO:0003677">
    <property type="term" value="F:DNA binding"/>
    <property type="evidence" value="ECO:0007669"/>
    <property type="project" value="UniProtKB-KW"/>
</dbReference>
<keyword evidence="4" id="KW-0804">Transcription</keyword>
<dbReference type="RefSeq" id="WP_006369862.1">
    <property type="nucleotide sequence ID" value="NZ_CP085887.1"/>
</dbReference>
<dbReference type="InterPro" id="IPR000847">
    <property type="entry name" value="LysR_HTH_N"/>
</dbReference>
<dbReference type="EMBL" id="JAAXPC010000019">
    <property type="protein sequence ID" value="NKY04493.1"/>
    <property type="molecule type" value="Genomic_DNA"/>
</dbReference>